<keyword evidence="1" id="KW-0812">Transmembrane</keyword>
<name>A0A8H7Q2D7_9FUNG</name>
<reference evidence="2" key="1">
    <citation type="submission" date="2020-12" db="EMBL/GenBank/DDBJ databases">
        <title>Metabolic potential, ecology and presence of endohyphal bacteria is reflected in genomic diversity of Mucoromycotina.</title>
        <authorList>
            <person name="Muszewska A."/>
            <person name="Okrasinska A."/>
            <person name="Steczkiewicz K."/>
            <person name="Drgas O."/>
            <person name="Orlowska M."/>
            <person name="Perlinska-Lenart U."/>
            <person name="Aleksandrzak-Piekarczyk T."/>
            <person name="Szatraj K."/>
            <person name="Zielenkiewicz U."/>
            <person name="Pilsyk S."/>
            <person name="Malc E."/>
            <person name="Mieczkowski P."/>
            <person name="Kruszewska J.S."/>
            <person name="Biernat P."/>
            <person name="Pawlowska J."/>
        </authorList>
    </citation>
    <scope>NUCLEOTIDE SEQUENCE</scope>
    <source>
        <strain evidence="2">WA0000051536</strain>
    </source>
</reference>
<dbReference type="Proteomes" id="UP000612746">
    <property type="component" value="Unassembled WGS sequence"/>
</dbReference>
<keyword evidence="1" id="KW-1133">Transmembrane helix</keyword>
<protein>
    <submittedName>
        <fullName evidence="2">Uncharacterized protein</fullName>
    </submittedName>
</protein>
<keyword evidence="1" id="KW-0472">Membrane</keyword>
<feature type="transmembrane region" description="Helical" evidence="1">
    <location>
        <begin position="36"/>
        <end position="61"/>
    </location>
</feature>
<dbReference type="AlphaFoldDB" id="A0A8H7Q2D7"/>
<comment type="caution">
    <text evidence="2">The sequence shown here is derived from an EMBL/GenBank/DDBJ whole genome shotgun (WGS) entry which is preliminary data.</text>
</comment>
<gene>
    <name evidence="2" type="ORF">INT44_001964</name>
</gene>
<evidence type="ECO:0000313" key="2">
    <source>
        <dbReference type="EMBL" id="KAG2185174.1"/>
    </source>
</evidence>
<evidence type="ECO:0000313" key="3">
    <source>
        <dbReference type="Proteomes" id="UP000612746"/>
    </source>
</evidence>
<sequence length="103" mass="10788">MVVPIIMMVAITMVAIVDMSVSTTQAMTEDRLQAAVMVAAAAAATVAAAVNAPALMVSVPLPKKLIFCKHKSQFSILRKFVVKSGPGNQMGIGHGNDKPLLLI</sequence>
<proteinExistence type="predicted"/>
<organism evidence="2 3">
    <name type="scientific">Umbelopsis vinacea</name>
    <dbReference type="NCBI Taxonomy" id="44442"/>
    <lineage>
        <taxon>Eukaryota</taxon>
        <taxon>Fungi</taxon>
        <taxon>Fungi incertae sedis</taxon>
        <taxon>Mucoromycota</taxon>
        <taxon>Mucoromycotina</taxon>
        <taxon>Umbelopsidomycetes</taxon>
        <taxon>Umbelopsidales</taxon>
        <taxon>Umbelopsidaceae</taxon>
        <taxon>Umbelopsis</taxon>
    </lineage>
</organism>
<evidence type="ECO:0000256" key="1">
    <source>
        <dbReference type="SAM" id="Phobius"/>
    </source>
</evidence>
<accession>A0A8H7Q2D7</accession>
<dbReference type="EMBL" id="JAEPRA010000005">
    <property type="protein sequence ID" value="KAG2185174.1"/>
    <property type="molecule type" value="Genomic_DNA"/>
</dbReference>
<keyword evidence="3" id="KW-1185">Reference proteome</keyword>